<dbReference type="Proteomes" id="UP000585474">
    <property type="component" value="Unassembled WGS sequence"/>
</dbReference>
<name>A0A7J0DP28_9ERIC</name>
<dbReference type="AlphaFoldDB" id="A0A7J0DP28"/>
<keyword evidence="2" id="KW-1185">Reference proteome</keyword>
<protein>
    <submittedName>
        <fullName evidence="1">Uncharacterized protein</fullName>
    </submittedName>
</protein>
<gene>
    <name evidence="1" type="ORF">Acr_00g0062070</name>
</gene>
<evidence type="ECO:0000313" key="2">
    <source>
        <dbReference type="Proteomes" id="UP000585474"/>
    </source>
</evidence>
<reference evidence="2" key="1">
    <citation type="submission" date="2019-07" db="EMBL/GenBank/DDBJ databases">
        <title>De Novo Assembly of kiwifruit Actinidia rufa.</title>
        <authorList>
            <person name="Sugita-Konishi S."/>
            <person name="Sato K."/>
            <person name="Mori E."/>
            <person name="Abe Y."/>
            <person name="Kisaki G."/>
            <person name="Hamano K."/>
            <person name="Suezawa K."/>
            <person name="Otani M."/>
            <person name="Fukuda T."/>
            <person name="Manabe T."/>
            <person name="Gomi K."/>
            <person name="Tabuchi M."/>
            <person name="Akimitsu K."/>
            <person name="Kataoka I."/>
        </authorList>
    </citation>
    <scope>NUCLEOTIDE SEQUENCE [LARGE SCALE GENOMIC DNA]</scope>
    <source>
        <strain evidence="2">cv. Fuchu</strain>
    </source>
</reference>
<dbReference type="EMBL" id="BJWL01000327">
    <property type="protein sequence ID" value="GFS39286.1"/>
    <property type="molecule type" value="Genomic_DNA"/>
</dbReference>
<organism evidence="1 2">
    <name type="scientific">Actinidia rufa</name>
    <dbReference type="NCBI Taxonomy" id="165716"/>
    <lineage>
        <taxon>Eukaryota</taxon>
        <taxon>Viridiplantae</taxon>
        <taxon>Streptophyta</taxon>
        <taxon>Embryophyta</taxon>
        <taxon>Tracheophyta</taxon>
        <taxon>Spermatophyta</taxon>
        <taxon>Magnoliopsida</taxon>
        <taxon>eudicotyledons</taxon>
        <taxon>Gunneridae</taxon>
        <taxon>Pentapetalae</taxon>
        <taxon>asterids</taxon>
        <taxon>Ericales</taxon>
        <taxon>Actinidiaceae</taxon>
        <taxon>Actinidia</taxon>
    </lineage>
</organism>
<comment type="caution">
    <text evidence="1">The sequence shown here is derived from an EMBL/GenBank/DDBJ whole genome shotgun (WGS) entry which is preliminary data.</text>
</comment>
<accession>A0A7J0DP28</accession>
<dbReference type="InterPro" id="IPR027417">
    <property type="entry name" value="P-loop_NTPase"/>
</dbReference>
<proteinExistence type="predicted"/>
<dbReference type="OrthoDB" id="1427558at2759"/>
<evidence type="ECO:0000313" key="1">
    <source>
        <dbReference type="EMBL" id="GFS39286.1"/>
    </source>
</evidence>
<sequence length="196" mass="21692">MDETVEGGEAWGCMAQRSIPWRGRGQGVERFGGRTSCLAYLVEVLEIPWCHKVSGSVQFVYGDCTHSSKVCPADPAIIYRKKLIISVGTIVGKSYEEQEWNPQVDKQALQRAHRIGEDLMGQEGKELRGTPAGDLLSAIFSLHMFDPTDSAKDDMKFEINPMDLLAGHDLVKKDPTSVAYIGFDEASEVQRSVTVK</sequence>
<dbReference type="Gene3D" id="3.40.50.300">
    <property type="entry name" value="P-loop containing nucleotide triphosphate hydrolases"/>
    <property type="match status" value="1"/>
</dbReference>